<sequence>MGTGSSSSPPSPSNETLIFSDVQLEPSSGGRSLRQRLTVGVEIGFAAASTVYLLSPFLAPAFRRICLPFVPATPNQLRNVCILLRHAQCSGRQLGRVLDIGSGDGRVVTSILVDPRLCVDRAVGVELNRPLVWLSRWRAWRLGLLPSRASFYRADLWKFSLSPYQTVIVFGVDCMMEPLEAKIRQELKGSLTIVACRFPLPNLPCVMSTGEGPDAAYLYLPQTKNEASNQ</sequence>
<dbReference type="InterPro" id="IPR029063">
    <property type="entry name" value="SAM-dependent_MTases_sf"/>
</dbReference>
<evidence type="ECO:0000256" key="1">
    <source>
        <dbReference type="ARBA" id="ARBA00010633"/>
    </source>
</evidence>
<evidence type="ECO:0000256" key="4">
    <source>
        <dbReference type="ARBA" id="ARBA00022691"/>
    </source>
</evidence>
<protein>
    <submittedName>
        <fullName evidence="7">Protein FAM173B</fullName>
    </submittedName>
</protein>
<dbReference type="SUPFAM" id="SSF53335">
    <property type="entry name" value="S-adenosyl-L-methionine-dependent methyltransferases"/>
    <property type="match status" value="1"/>
</dbReference>
<evidence type="ECO:0000256" key="2">
    <source>
        <dbReference type="ARBA" id="ARBA00022603"/>
    </source>
</evidence>
<dbReference type="Gene3D" id="3.40.50.150">
    <property type="entry name" value="Vaccinia Virus protein VP39"/>
    <property type="match status" value="1"/>
</dbReference>
<dbReference type="STRING" id="70667.A0A183TAV8"/>
<organism evidence="7">
    <name type="scientific">Schistocephalus solidus</name>
    <name type="common">Tapeworm</name>
    <dbReference type="NCBI Taxonomy" id="70667"/>
    <lineage>
        <taxon>Eukaryota</taxon>
        <taxon>Metazoa</taxon>
        <taxon>Spiralia</taxon>
        <taxon>Lophotrochozoa</taxon>
        <taxon>Platyhelminthes</taxon>
        <taxon>Cestoda</taxon>
        <taxon>Eucestoda</taxon>
        <taxon>Diphyllobothriidea</taxon>
        <taxon>Diphyllobothriidae</taxon>
        <taxon>Schistocephalus</taxon>
    </lineage>
</organism>
<dbReference type="PANTHER" id="PTHR13610:SF9">
    <property type="entry name" value="FI06469P"/>
    <property type="match status" value="1"/>
</dbReference>
<dbReference type="GO" id="GO:0032259">
    <property type="term" value="P:methylation"/>
    <property type="evidence" value="ECO:0007669"/>
    <property type="project" value="UniProtKB-KW"/>
</dbReference>
<evidence type="ECO:0000256" key="3">
    <source>
        <dbReference type="ARBA" id="ARBA00022679"/>
    </source>
</evidence>
<dbReference type="InterPro" id="IPR026170">
    <property type="entry name" value="FAM173A/B"/>
</dbReference>
<evidence type="ECO:0000313" key="7">
    <source>
        <dbReference type="WBParaSite" id="SSLN_0001412101-mRNA-1"/>
    </source>
</evidence>
<dbReference type="EMBL" id="UYSU01038221">
    <property type="protein sequence ID" value="VDL99991.1"/>
    <property type="molecule type" value="Genomic_DNA"/>
</dbReference>
<evidence type="ECO:0000313" key="6">
    <source>
        <dbReference type="Proteomes" id="UP000275846"/>
    </source>
</evidence>
<dbReference type="GO" id="GO:1905706">
    <property type="term" value="P:regulation of mitochondrial ATP synthesis coupled proton transport"/>
    <property type="evidence" value="ECO:0007669"/>
    <property type="project" value="TreeGrafter"/>
</dbReference>
<dbReference type="PANTHER" id="PTHR13610">
    <property type="entry name" value="METHYLTRANSFERASE DOMAIN-CONTAINING PROTEIN"/>
    <property type="match status" value="1"/>
</dbReference>
<dbReference type="Proteomes" id="UP000275846">
    <property type="component" value="Unassembled WGS sequence"/>
</dbReference>
<keyword evidence="3" id="KW-0808">Transferase</keyword>
<dbReference type="CDD" id="cd02440">
    <property type="entry name" value="AdoMet_MTases"/>
    <property type="match status" value="1"/>
</dbReference>
<reference evidence="5 6" key="2">
    <citation type="submission" date="2018-11" db="EMBL/GenBank/DDBJ databases">
        <authorList>
            <consortium name="Pathogen Informatics"/>
        </authorList>
    </citation>
    <scope>NUCLEOTIDE SEQUENCE [LARGE SCALE GENOMIC DNA]</scope>
    <source>
        <strain evidence="5 6">NST_G2</strain>
    </source>
</reference>
<dbReference type="AlphaFoldDB" id="A0A183TAV8"/>
<gene>
    <name evidence="5" type="ORF">SSLN_LOCUS13606</name>
</gene>
<keyword evidence="4" id="KW-0949">S-adenosyl-L-methionine</keyword>
<dbReference type="OrthoDB" id="66144at2759"/>
<dbReference type="WBParaSite" id="SSLN_0001412101-mRNA-1">
    <property type="protein sequence ID" value="SSLN_0001412101-mRNA-1"/>
    <property type="gene ID" value="SSLN_0001412101"/>
</dbReference>
<proteinExistence type="inferred from homology"/>
<keyword evidence="6" id="KW-1185">Reference proteome</keyword>
<keyword evidence="2" id="KW-0489">Methyltransferase</keyword>
<evidence type="ECO:0000313" key="5">
    <source>
        <dbReference type="EMBL" id="VDL99991.1"/>
    </source>
</evidence>
<accession>A0A183TAV8</accession>
<comment type="similarity">
    <text evidence="1">Belongs to the ANT/ATPSC lysine N-methyltransferase family.</text>
</comment>
<name>A0A183TAV8_SCHSO</name>
<dbReference type="GO" id="GO:0016279">
    <property type="term" value="F:protein-lysine N-methyltransferase activity"/>
    <property type="evidence" value="ECO:0007669"/>
    <property type="project" value="InterPro"/>
</dbReference>
<dbReference type="GO" id="GO:0005739">
    <property type="term" value="C:mitochondrion"/>
    <property type="evidence" value="ECO:0007669"/>
    <property type="project" value="TreeGrafter"/>
</dbReference>
<reference evidence="7" key="1">
    <citation type="submission" date="2016-06" db="UniProtKB">
        <authorList>
            <consortium name="WormBaseParasite"/>
        </authorList>
    </citation>
    <scope>IDENTIFICATION</scope>
</reference>